<accession>U1Y9L1</accession>
<keyword evidence="2" id="KW-0489">Methyltransferase</keyword>
<dbReference type="HOGENOM" id="CLU_037990_5_3_9"/>
<dbReference type="eggNOG" id="COG4106">
    <property type="taxonomic scope" value="Bacteria"/>
</dbReference>
<dbReference type="InterPro" id="IPR029063">
    <property type="entry name" value="SAM-dependent_MTases_sf"/>
</dbReference>
<keyword evidence="3" id="KW-1185">Reference proteome</keyword>
<dbReference type="AlphaFoldDB" id="U1Y9L1"/>
<evidence type="ECO:0000313" key="2">
    <source>
        <dbReference type="EMBL" id="ERI07516.1"/>
    </source>
</evidence>
<evidence type="ECO:0000313" key="3">
    <source>
        <dbReference type="Proteomes" id="UP000016511"/>
    </source>
</evidence>
<dbReference type="GO" id="GO:0032259">
    <property type="term" value="P:methylation"/>
    <property type="evidence" value="ECO:0007669"/>
    <property type="project" value="UniProtKB-KW"/>
</dbReference>
<dbReference type="PANTHER" id="PTHR43861:SF1">
    <property type="entry name" value="TRANS-ACONITATE 2-METHYLTRANSFERASE"/>
    <property type="match status" value="1"/>
</dbReference>
<dbReference type="Proteomes" id="UP000016511">
    <property type="component" value="Unassembled WGS sequence"/>
</dbReference>
<dbReference type="PANTHER" id="PTHR43861">
    <property type="entry name" value="TRANS-ACONITATE 2-METHYLTRANSFERASE-RELATED"/>
    <property type="match status" value="1"/>
</dbReference>
<dbReference type="Gene3D" id="3.40.50.150">
    <property type="entry name" value="Vaccinia Virus protein VP39"/>
    <property type="match status" value="1"/>
</dbReference>
<dbReference type="STRING" id="649747.HMPREF0083_04404"/>
<sequence length="279" mass="31475">MEKEKMDDKWNGSFYDSKIDYVSTLGKGVIEWLKPQLGERIMDLGCGTGELANEISASGASVLGMDLSSSMIETAKQKFPHLSFQVADGETFHTSAPYDAVFSNAALHWMKRPKQVIRSVRKALREGGRFVAEFGGKGNVQTIVKATEETLAARGVSSIGEKNPWYFPSIGEYATLLEQEGFHVAQAIHFARPTTLTDGEEGLKNWLHCFSNNFFADFSLKEKESAWDEIIEKCRPSLYRQGIWVADYWRIRITAIKLRHNTNIPNRLKFKSQRPDGTL</sequence>
<reference evidence="2 3" key="1">
    <citation type="submission" date="2013-08" db="EMBL/GenBank/DDBJ databases">
        <authorList>
            <person name="Weinstock G."/>
            <person name="Sodergren E."/>
            <person name="Wylie T."/>
            <person name="Fulton L."/>
            <person name="Fulton R."/>
            <person name="Fronick C."/>
            <person name="O'Laughlin M."/>
            <person name="Godfrey J."/>
            <person name="Miner T."/>
            <person name="Herter B."/>
            <person name="Appelbaum E."/>
            <person name="Cordes M."/>
            <person name="Lek S."/>
            <person name="Wollam A."/>
            <person name="Pepin K.H."/>
            <person name="Palsikar V.B."/>
            <person name="Mitreva M."/>
            <person name="Wilson R.K."/>
        </authorList>
    </citation>
    <scope>NUCLEOTIDE SEQUENCE [LARGE SCALE GENOMIC DNA]</scope>
    <source>
        <strain evidence="2 3">ATCC 12856</strain>
    </source>
</reference>
<evidence type="ECO:0000259" key="1">
    <source>
        <dbReference type="Pfam" id="PF08241"/>
    </source>
</evidence>
<name>U1Y9L1_ANEAE</name>
<keyword evidence="2" id="KW-0808">Transferase</keyword>
<dbReference type="GeneID" id="92840985"/>
<dbReference type="RefSeq" id="WP_021623797.1">
    <property type="nucleotide sequence ID" value="NZ_KE952881.1"/>
</dbReference>
<gene>
    <name evidence="2" type="ORF">HMPREF0083_04404</name>
</gene>
<dbReference type="GO" id="GO:0008757">
    <property type="term" value="F:S-adenosylmethionine-dependent methyltransferase activity"/>
    <property type="evidence" value="ECO:0007669"/>
    <property type="project" value="InterPro"/>
</dbReference>
<dbReference type="Pfam" id="PF08241">
    <property type="entry name" value="Methyltransf_11"/>
    <property type="match status" value="1"/>
</dbReference>
<proteinExistence type="predicted"/>
<comment type="caution">
    <text evidence="2">The sequence shown here is derived from an EMBL/GenBank/DDBJ whole genome shotgun (WGS) entry which is preliminary data.</text>
</comment>
<feature type="domain" description="Methyltransferase type 11" evidence="1">
    <location>
        <begin position="43"/>
        <end position="131"/>
    </location>
</feature>
<dbReference type="CDD" id="cd02440">
    <property type="entry name" value="AdoMet_MTases"/>
    <property type="match status" value="1"/>
</dbReference>
<dbReference type="InterPro" id="IPR013216">
    <property type="entry name" value="Methyltransf_11"/>
</dbReference>
<dbReference type="SUPFAM" id="SSF53335">
    <property type="entry name" value="S-adenosyl-L-methionine-dependent methyltransferases"/>
    <property type="match status" value="1"/>
</dbReference>
<organism evidence="2 3">
    <name type="scientific">Aneurinibacillus aneurinilyticus ATCC 12856</name>
    <dbReference type="NCBI Taxonomy" id="649747"/>
    <lineage>
        <taxon>Bacteria</taxon>
        <taxon>Bacillati</taxon>
        <taxon>Bacillota</taxon>
        <taxon>Bacilli</taxon>
        <taxon>Bacillales</taxon>
        <taxon>Paenibacillaceae</taxon>
        <taxon>Aneurinibacillus group</taxon>
        <taxon>Aneurinibacillus</taxon>
    </lineage>
</organism>
<dbReference type="EMBL" id="AWSJ01000269">
    <property type="protein sequence ID" value="ERI07516.1"/>
    <property type="molecule type" value="Genomic_DNA"/>
</dbReference>
<protein>
    <submittedName>
        <fullName evidence="2">Methyltransferase domain protein</fullName>
    </submittedName>
</protein>
<dbReference type="PATRIC" id="fig|649747.3.peg.3983"/>